<keyword evidence="2 5" id="KW-0812">Transmembrane</keyword>
<keyword evidence="3 5" id="KW-1133">Transmembrane helix</keyword>
<protein>
    <recommendedName>
        <fullName evidence="5">Transport permease protein</fullName>
    </recommendedName>
</protein>
<dbReference type="STRING" id="1122619.GCA_000373745_02484"/>
<dbReference type="PIRSF" id="PIRSF006648">
    <property type="entry name" value="DrrB"/>
    <property type="match status" value="1"/>
</dbReference>
<keyword evidence="5" id="KW-0813">Transport</keyword>
<reference evidence="7 8" key="1">
    <citation type="submission" date="2018-06" db="EMBL/GenBank/DDBJ databases">
        <authorList>
            <consortium name="Pathogen Informatics"/>
            <person name="Doyle S."/>
        </authorList>
    </citation>
    <scope>NUCLEOTIDE SEQUENCE [LARGE SCALE GENOMIC DNA]</scope>
    <source>
        <strain evidence="7 8">NCTC11997</strain>
    </source>
</reference>
<keyword evidence="5" id="KW-1003">Cell membrane</keyword>
<organism evidence="7 8">
    <name type="scientific">Oligella ureolytica</name>
    <dbReference type="NCBI Taxonomy" id="90244"/>
    <lineage>
        <taxon>Bacteria</taxon>
        <taxon>Pseudomonadati</taxon>
        <taxon>Pseudomonadota</taxon>
        <taxon>Betaproteobacteria</taxon>
        <taxon>Burkholderiales</taxon>
        <taxon>Alcaligenaceae</taxon>
        <taxon>Oligella</taxon>
    </lineage>
</organism>
<feature type="transmembrane region" description="Helical" evidence="5">
    <location>
        <begin position="259"/>
        <end position="283"/>
    </location>
</feature>
<dbReference type="EMBL" id="UGSB01000001">
    <property type="protein sequence ID" value="SUA53658.1"/>
    <property type="molecule type" value="Genomic_DNA"/>
</dbReference>
<evidence type="ECO:0000259" key="6">
    <source>
        <dbReference type="PROSITE" id="PS51012"/>
    </source>
</evidence>
<dbReference type="GO" id="GO:0043190">
    <property type="term" value="C:ATP-binding cassette (ABC) transporter complex"/>
    <property type="evidence" value="ECO:0007669"/>
    <property type="project" value="InterPro"/>
</dbReference>
<comment type="similarity">
    <text evidence="5">Belongs to the ABC-2 integral membrane protein family.</text>
</comment>
<evidence type="ECO:0000313" key="8">
    <source>
        <dbReference type="Proteomes" id="UP000254603"/>
    </source>
</evidence>
<evidence type="ECO:0000256" key="3">
    <source>
        <dbReference type="ARBA" id="ARBA00022989"/>
    </source>
</evidence>
<sequence length="290" mass="32687">MSNSMNNQVQQFSDQHKTDSLGSEAYQRLRNNQHFGSGFPTLLYKEFRRFWRVALQTILAPVVTSLLYLLVFSHVLEGRVQAYPDSNIVIDYVAFLIPGLIMMSMQQNAFANASSSLIQSRITGNLVFILLPPMSAYELYAAYVLGGVARGLLVGIFLWLFSMLFRVVLPYNILWVLVFGVMACGIMSTLGLVAGLWAEKFDQLAVFQNFLIMPLSFLSGVFYSTHSLPPFWQAVSQWNPVFYMIDGMRYGFFGVSDSSPWLCLLVVGGVFIFVSIIALRLIVSGYKLRN</sequence>
<feature type="transmembrane region" description="Helical" evidence="5">
    <location>
        <begin position="173"/>
        <end position="197"/>
    </location>
</feature>
<dbReference type="PANTHER" id="PTHR43332:SF2">
    <property type="entry name" value="INNER MEMBRANE TRANSPORT PERMEASE YADH"/>
    <property type="match status" value="1"/>
</dbReference>
<dbReference type="GO" id="GO:0140359">
    <property type="term" value="F:ABC-type transporter activity"/>
    <property type="evidence" value="ECO:0007669"/>
    <property type="project" value="InterPro"/>
</dbReference>
<accession>A0A378XGF9</accession>
<dbReference type="Pfam" id="PF01061">
    <property type="entry name" value="ABC2_membrane"/>
    <property type="match status" value="1"/>
</dbReference>
<feature type="transmembrane region" description="Helical" evidence="5">
    <location>
        <begin position="88"/>
        <end position="105"/>
    </location>
</feature>
<dbReference type="InterPro" id="IPR013525">
    <property type="entry name" value="ABC2_TM"/>
</dbReference>
<evidence type="ECO:0000313" key="7">
    <source>
        <dbReference type="EMBL" id="SUA53658.1"/>
    </source>
</evidence>
<comment type="subcellular location">
    <subcellularLocation>
        <location evidence="5">Cell inner membrane</location>
        <topology evidence="5">Multi-pass membrane protein</topology>
    </subcellularLocation>
    <subcellularLocation>
        <location evidence="1">Membrane</location>
        <topology evidence="1">Multi-pass membrane protein</topology>
    </subcellularLocation>
</comment>
<evidence type="ECO:0000256" key="5">
    <source>
        <dbReference type="RuleBase" id="RU361157"/>
    </source>
</evidence>
<proteinExistence type="inferred from homology"/>
<feature type="domain" description="ABC transmembrane type-2" evidence="6">
    <location>
        <begin position="52"/>
        <end position="282"/>
    </location>
</feature>
<dbReference type="InterPro" id="IPR000412">
    <property type="entry name" value="ABC_2_transport"/>
</dbReference>
<dbReference type="InterPro" id="IPR052522">
    <property type="entry name" value="ABC-2_transport_permease"/>
</dbReference>
<feature type="transmembrane region" description="Helical" evidence="5">
    <location>
        <begin position="140"/>
        <end position="161"/>
    </location>
</feature>
<dbReference type="Proteomes" id="UP000254603">
    <property type="component" value="Unassembled WGS sequence"/>
</dbReference>
<evidence type="ECO:0000256" key="2">
    <source>
        <dbReference type="ARBA" id="ARBA00022692"/>
    </source>
</evidence>
<feature type="transmembrane region" description="Helical" evidence="5">
    <location>
        <begin position="53"/>
        <end position="76"/>
    </location>
</feature>
<dbReference type="AlphaFoldDB" id="A0A378XGF9"/>
<dbReference type="PANTHER" id="PTHR43332">
    <property type="entry name" value="INNER MEMBRANE TRANSPORT PERMEASE YADH-RELATED"/>
    <property type="match status" value="1"/>
</dbReference>
<name>A0A378XGF9_9BURK</name>
<evidence type="ECO:0000256" key="1">
    <source>
        <dbReference type="ARBA" id="ARBA00004141"/>
    </source>
</evidence>
<evidence type="ECO:0000256" key="4">
    <source>
        <dbReference type="ARBA" id="ARBA00023136"/>
    </source>
</evidence>
<dbReference type="PROSITE" id="PS51012">
    <property type="entry name" value="ABC_TM2"/>
    <property type="match status" value="1"/>
</dbReference>
<dbReference type="RefSeq" id="WP_018575665.1">
    <property type="nucleotide sequence ID" value="NZ_CP065725.1"/>
</dbReference>
<dbReference type="PRINTS" id="PR00164">
    <property type="entry name" value="ABC2TRNSPORT"/>
</dbReference>
<feature type="transmembrane region" description="Helical" evidence="5">
    <location>
        <begin position="204"/>
        <end position="223"/>
    </location>
</feature>
<keyword evidence="4 5" id="KW-0472">Membrane</keyword>
<gene>
    <name evidence="7" type="primary">yadH_2</name>
    <name evidence="7" type="ORF">NCTC11997_01261</name>
</gene>
<dbReference type="InterPro" id="IPR047817">
    <property type="entry name" value="ABC2_TM_bact-type"/>
</dbReference>